<dbReference type="Proteomes" id="UP000569329">
    <property type="component" value="Unassembled WGS sequence"/>
</dbReference>
<reference evidence="2 3" key="1">
    <citation type="submission" date="2020-07" db="EMBL/GenBank/DDBJ databases">
        <title>Sequencing the genomes of 1000 actinobacteria strains.</title>
        <authorList>
            <person name="Klenk H.-P."/>
        </authorList>
    </citation>
    <scope>NUCLEOTIDE SEQUENCE [LARGE SCALE GENOMIC DNA]</scope>
    <source>
        <strain evidence="2 3">DSM 45975</strain>
    </source>
</reference>
<dbReference type="CDD" id="cd03062">
    <property type="entry name" value="TRX_Fd_Sucrase"/>
    <property type="match status" value="1"/>
</dbReference>
<dbReference type="InterPro" id="IPR010350">
    <property type="entry name" value="Aim32/Apd1-like_bac"/>
</dbReference>
<dbReference type="Gene3D" id="3.40.30.10">
    <property type="entry name" value="Glutaredoxin"/>
    <property type="match status" value="1"/>
</dbReference>
<evidence type="ECO:0000313" key="2">
    <source>
        <dbReference type="EMBL" id="MBA8825357.1"/>
    </source>
</evidence>
<keyword evidence="3" id="KW-1185">Reference proteome</keyword>
<dbReference type="SUPFAM" id="SSF52833">
    <property type="entry name" value="Thioredoxin-like"/>
    <property type="match status" value="1"/>
</dbReference>
<dbReference type="AlphaFoldDB" id="A0A839E0T4"/>
<comment type="caution">
    <text evidence="2">The sequence shown here is derived from an EMBL/GenBank/DDBJ whole genome shotgun (WGS) entry which is preliminary data.</text>
</comment>
<dbReference type="EMBL" id="JACGWZ010000003">
    <property type="protein sequence ID" value="MBA8825357.1"/>
    <property type="molecule type" value="Genomic_DNA"/>
</dbReference>
<protein>
    <recommendedName>
        <fullName evidence="4">Sucrase ferredoxin</fullName>
    </recommendedName>
</protein>
<dbReference type="InterPro" id="IPR036249">
    <property type="entry name" value="Thioredoxin-like_sf"/>
</dbReference>
<evidence type="ECO:0008006" key="4">
    <source>
        <dbReference type="Google" id="ProtNLM"/>
    </source>
</evidence>
<sequence>MRQLGEAEHETTGATTCAALSEALDEPLAGTAAVAGGWLCLEQPGPWGRDALLQSHLDSEVGAALSARAEAAGVRVQLIRGPGRHPDTDRPRRVYLAHTRPERSWLRTRTVNDPAELLELDFERIARGHHDSWGEAVSDPVLLVCTNGRRDRCCAVWGRALVSELAGRHDGLWETTHTGGHRFAPACVLLPSGYTYGRITTHQAESVLSAAFAGKVVTEGCRGRACWPGAGQAAELAVREFTGEYLADVLSVEEPPAENGQVRVTHRDGRRWTVTVRSHELEPPRPSSCGKSSARPTCRTVEQVSPLD</sequence>
<dbReference type="InterPro" id="IPR009737">
    <property type="entry name" value="Aim32/Apd1-like"/>
</dbReference>
<name>A0A839E0T4_9PSEU</name>
<feature type="compositionally biased region" description="Polar residues" evidence="1">
    <location>
        <begin position="289"/>
        <end position="308"/>
    </location>
</feature>
<gene>
    <name evidence="2" type="ORF">FHX42_002708</name>
</gene>
<organism evidence="2 3">
    <name type="scientific">Halosaccharopolyspora lacisalsi</name>
    <dbReference type="NCBI Taxonomy" id="1000566"/>
    <lineage>
        <taxon>Bacteria</taxon>
        <taxon>Bacillati</taxon>
        <taxon>Actinomycetota</taxon>
        <taxon>Actinomycetes</taxon>
        <taxon>Pseudonocardiales</taxon>
        <taxon>Pseudonocardiaceae</taxon>
        <taxon>Halosaccharopolyspora</taxon>
    </lineage>
</organism>
<dbReference type="PIRSF" id="PIRSF035042">
    <property type="entry name" value="UCP035042_thirdx"/>
    <property type="match status" value="1"/>
</dbReference>
<evidence type="ECO:0000313" key="3">
    <source>
        <dbReference type="Proteomes" id="UP000569329"/>
    </source>
</evidence>
<dbReference type="RefSeq" id="WP_328796093.1">
    <property type="nucleotide sequence ID" value="NZ_JACGWZ010000003.1"/>
</dbReference>
<dbReference type="Pfam" id="PF06999">
    <property type="entry name" value="Suc_Fer-like"/>
    <property type="match status" value="1"/>
</dbReference>
<accession>A0A839E0T4</accession>
<feature type="region of interest" description="Disordered" evidence="1">
    <location>
        <begin position="279"/>
        <end position="308"/>
    </location>
</feature>
<proteinExistence type="predicted"/>
<evidence type="ECO:0000256" key="1">
    <source>
        <dbReference type="SAM" id="MobiDB-lite"/>
    </source>
</evidence>